<evidence type="ECO:0000256" key="2">
    <source>
        <dbReference type="ARBA" id="ARBA00005887"/>
    </source>
</evidence>
<feature type="transmembrane region" description="Helical" evidence="8">
    <location>
        <begin position="52"/>
        <end position="74"/>
    </location>
</feature>
<comment type="similarity">
    <text evidence="2 8">Belongs to the ammonia transporter channel (TC 1.A.11.2) family.</text>
</comment>
<name>F0XYF4_AURAN</name>
<feature type="transmembrane region" description="Helical" evidence="8">
    <location>
        <begin position="253"/>
        <end position="273"/>
    </location>
</feature>
<evidence type="ECO:0000256" key="6">
    <source>
        <dbReference type="ARBA" id="ARBA00023136"/>
    </source>
</evidence>
<dbReference type="GO" id="GO:0005886">
    <property type="term" value="C:plasma membrane"/>
    <property type="evidence" value="ECO:0007669"/>
    <property type="project" value="UniProtKB-SubCell"/>
</dbReference>
<dbReference type="Pfam" id="PF00909">
    <property type="entry name" value="Ammonium_transp"/>
    <property type="match status" value="1"/>
</dbReference>
<dbReference type="OMA" id="FNAGSWL"/>
<accession>F0XYF4</accession>
<dbReference type="OrthoDB" id="534912at2759"/>
<keyword evidence="7 8" id="KW-0924">Ammonia transport</keyword>
<dbReference type="FunFam" id="1.10.3430.10:FF:000008">
    <property type="entry name" value="Ammonium transporter"/>
    <property type="match status" value="1"/>
</dbReference>
<evidence type="ECO:0000256" key="1">
    <source>
        <dbReference type="ARBA" id="ARBA00004141"/>
    </source>
</evidence>
<sequence length="452" mass="47860">MIADASANSTAAADTHWVLYCGTLVFLMQAGFAMLCAGSIRAKNAQNILLKNLLDACVGAIWFWMTGYGFAYGARTDSQWGNWFIGNDLFFLNGQGFVTKDAFHNWFFQFAFAATAATIVSGAVAERCSMVAYAGYSAFLTGFVYPVVAHWIWSGDGWLSAFIHDPIFNVGVVDFAGCGVVHMVGGAAAGVGAYILGPRLGRFGGENAGPIKGHSMPLVVIGTFLLWVGWYGFNPGSTLVIVDADVVAAKTAVTTTLAAAAGGVTNLFIHYKLTHTYDVAEMCNGILAGLVSITSACAVVEPWAALVIGFVGAWVYTAGSKILVAYYIDDAVNATPVHFFAGAWGLLAPAFFARPENMRAAYGNHSRAGLFYTGDFSMLGCQLLALVSVTAWVVALMGPFFLAMNRFGLFRVPEDMEIDGLDSSKHGGSAYGFDLEAKVVPAATTAPAPAEV</sequence>
<keyword evidence="5 8" id="KW-1133">Transmembrane helix</keyword>
<dbReference type="PANTHER" id="PTHR11730:SF6">
    <property type="entry name" value="AMMONIUM TRANSPORTER"/>
    <property type="match status" value="1"/>
</dbReference>
<feature type="transmembrane region" description="Helical" evidence="8">
    <location>
        <begin position="285"/>
        <end position="316"/>
    </location>
</feature>
<dbReference type="PANTHER" id="PTHR11730">
    <property type="entry name" value="AMMONIUM TRANSPORTER"/>
    <property type="match status" value="1"/>
</dbReference>
<dbReference type="RefSeq" id="XP_009033199.1">
    <property type="nucleotide sequence ID" value="XM_009034951.1"/>
</dbReference>
<dbReference type="AlphaFoldDB" id="F0XYF4"/>
<evidence type="ECO:0000313" key="11">
    <source>
        <dbReference type="Proteomes" id="UP000002729"/>
    </source>
</evidence>
<dbReference type="InParanoid" id="F0XYF4"/>
<dbReference type="GeneID" id="20219243"/>
<dbReference type="GO" id="GO:0008519">
    <property type="term" value="F:ammonium channel activity"/>
    <property type="evidence" value="ECO:0007669"/>
    <property type="project" value="InterPro"/>
</dbReference>
<feature type="transmembrane region" description="Helical" evidence="8">
    <location>
        <begin position="216"/>
        <end position="233"/>
    </location>
</feature>
<dbReference type="InterPro" id="IPR001905">
    <property type="entry name" value="Ammonium_transpt"/>
</dbReference>
<dbReference type="NCBIfam" id="TIGR00836">
    <property type="entry name" value="amt"/>
    <property type="match status" value="1"/>
</dbReference>
<dbReference type="Proteomes" id="UP000002729">
    <property type="component" value="Unassembled WGS sequence"/>
</dbReference>
<evidence type="ECO:0000259" key="9">
    <source>
        <dbReference type="Pfam" id="PF00909"/>
    </source>
</evidence>
<dbReference type="InterPro" id="IPR029020">
    <property type="entry name" value="Ammonium/urea_transptr"/>
</dbReference>
<protein>
    <recommendedName>
        <fullName evidence="8">Ammonium transporter</fullName>
    </recommendedName>
</protein>
<reference evidence="10 11" key="1">
    <citation type="journal article" date="2011" name="Proc. Natl. Acad. Sci. U.S.A.">
        <title>Niche of harmful alga Aureococcus anophagefferens revealed through ecogenomics.</title>
        <authorList>
            <person name="Gobler C.J."/>
            <person name="Berry D.L."/>
            <person name="Dyhrman S.T."/>
            <person name="Wilhelm S.W."/>
            <person name="Salamov A."/>
            <person name="Lobanov A.V."/>
            <person name="Zhang Y."/>
            <person name="Collier J.L."/>
            <person name="Wurch L.L."/>
            <person name="Kustka A.B."/>
            <person name="Dill B.D."/>
            <person name="Shah M."/>
            <person name="VerBerkmoes N.C."/>
            <person name="Kuo A."/>
            <person name="Terry A."/>
            <person name="Pangilinan J."/>
            <person name="Lindquist E.A."/>
            <person name="Lucas S."/>
            <person name="Paulsen I.T."/>
            <person name="Hattenrath-Lehmann T.K."/>
            <person name="Talmage S.C."/>
            <person name="Walker E.A."/>
            <person name="Koch F."/>
            <person name="Burson A.M."/>
            <person name="Marcoval M.A."/>
            <person name="Tang Y.Z."/>
            <person name="Lecleir G.R."/>
            <person name="Coyne K.J."/>
            <person name="Berg G.M."/>
            <person name="Bertrand E.M."/>
            <person name="Saito M.A."/>
            <person name="Gladyshev V.N."/>
            <person name="Grigoriev I.V."/>
        </authorList>
    </citation>
    <scope>NUCLEOTIDE SEQUENCE [LARGE SCALE GENOMIC DNA]</scope>
    <source>
        <strain evidence="11">CCMP 1984</strain>
    </source>
</reference>
<evidence type="ECO:0000313" key="10">
    <source>
        <dbReference type="EMBL" id="EGB12111.1"/>
    </source>
</evidence>
<feature type="transmembrane region" description="Helical" evidence="8">
    <location>
        <begin position="17"/>
        <end position="40"/>
    </location>
</feature>
<proteinExistence type="inferred from homology"/>
<feature type="transmembrane region" description="Helical" evidence="8">
    <location>
        <begin position="336"/>
        <end position="355"/>
    </location>
</feature>
<feature type="transmembrane region" description="Helical" evidence="8">
    <location>
        <begin position="131"/>
        <end position="153"/>
    </location>
</feature>
<evidence type="ECO:0000256" key="5">
    <source>
        <dbReference type="ARBA" id="ARBA00022989"/>
    </source>
</evidence>
<keyword evidence="4 8" id="KW-0812">Transmembrane</keyword>
<feature type="domain" description="Ammonium transporter AmtB-like" evidence="9">
    <location>
        <begin position="17"/>
        <end position="431"/>
    </location>
</feature>
<dbReference type="EMBL" id="GL833121">
    <property type="protein sequence ID" value="EGB12111.1"/>
    <property type="molecule type" value="Genomic_DNA"/>
</dbReference>
<evidence type="ECO:0000256" key="4">
    <source>
        <dbReference type="ARBA" id="ARBA00022692"/>
    </source>
</evidence>
<dbReference type="GO" id="GO:0097272">
    <property type="term" value="P:ammonium homeostasis"/>
    <property type="evidence" value="ECO:0007669"/>
    <property type="project" value="TreeGrafter"/>
</dbReference>
<dbReference type="SUPFAM" id="SSF111352">
    <property type="entry name" value="Ammonium transporter"/>
    <property type="match status" value="1"/>
</dbReference>
<gene>
    <name evidence="10" type="primary">AMT7</name>
    <name evidence="10" type="ORF">AURANDRAFT_20146</name>
</gene>
<comment type="subcellular location">
    <subcellularLocation>
        <location evidence="8">Cell membrane</location>
        <topology evidence="8">Multi-pass membrane protein</topology>
    </subcellularLocation>
    <subcellularLocation>
        <location evidence="1">Membrane</location>
        <topology evidence="1">Multi-pass membrane protein</topology>
    </subcellularLocation>
</comment>
<keyword evidence="6 8" id="KW-0472">Membrane</keyword>
<dbReference type="Gene3D" id="1.10.3430.10">
    <property type="entry name" value="Ammonium transporter AmtB like domains"/>
    <property type="match status" value="1"/>
</dbReference>
<feature type="transmembrane region" description="Helical" evidence="8">
    <location>
        <begin position="376"/>
        <end position="402"/>
    </location>
</feature>
<keyword evidence="11" id="KW-1185">Reference proteome</keyword>
<feature type="transmembrane region" description="Helical" evidence="8">
    <location>
        <begin position="173"/>
        <end position="196"/>
    </location>
</feature>
<evidence type="ECO:0000256" key="7">
    <source>
        <dbReference type="ARBA" id="ARBA00023177"/>
    </source>
</evidence>
<feature type="transmembrane region" description="Helical" evidence="8">
    <location>
        <begin position="106"/>
        <end position="124"/>
    </location>
</feature>
<organism evidence="11">
    <name type="scientific">Aureococcus anophagefferens</name>
    <name type="common">Harmful bloom alga</name>
    <dbReference type="NCBI Taxonomy" id="44056"/>
    <lineage>
        <taxon>Eukaryota</taxon>
        <taxon>Sar</taxon>
        <taxon>Stramenopiles</taxon>
        <taxon>Ochrophyta</taxon>
        <taxon>Pelagophyceae</taxon>
        <taxon>Pelagomonadales</taxon>
        <taxon>Pelagomonadaceae</taxon>
        <taxon>Aureococcus</taxon>
    </lineage>
</organism>
<dbReference type="InterPro" id="IPR024041">
    <property type="entry name" value="NH4_transpt_AmtB-like_dom"/>
</dbReference>
<evidence type="ECO:0000256" key="3">
    <source>
        <dbReference type="ARBA" id="ARBA00022448"/>
    </source>
</evidence>
<keyword evidence="3 8" id="KW-0813">Transport</keyword>
<dbReference type="eggNOG" id="KOG0682">
    <property type="taxonomic scope" value="Eukaryota"/>
</dbReference>
<evidence type="ECO:0000256" key="8">
    <source>
        <dbReference type="RuleBase" id="RU362002"/>
    </source>
</evidence>
<dbReference type="KEGG" id="aaf:AURANDRAFT_20146"/>